<dbReference type="SUPFAM" id="SSF82153">
    <property type="entry name" value="FAS1 domain"/>
    <property type="match status" value="1"/>
</dbReference>
<evidence type="ECO:0000259" key="2">
    <source>
        <dbReference type="PROSITE" id="PS50213"/>
    </source>
</evidence>
<dbReference type="InterPro" id="IPR050904">
    <property type="entry name" value="Adhesion/Biosynth-related"/>
</dbReference>
<sequence length="195" mass="19553">MAQQTRKTALLAGIALMLAACGSETDDIETANGVTDRSGDALAEIVGDVGTISIAADAFERTGLSGVLEGEASYTIMAPTDAAFERLGENAQETLENEERGAIVAAVLRDHMVPGALTPDAIRTAIEENGGEVSMATFGSGALTLSLDGETIVVSNGAGQSANIAGDPVVGQNGVVIPIDGVLVDPEALLGADGG</sequence>
<dbReference type="Proteomes" id="UP000635384">
    <property type="component" value="Unassembled WGS sequence"/>
</dbReference>
<protein>
    <submittedName>
        <fullName evidence="3">Fasciclin domain-containing protein</fullName>
    </submittedName>
</protein>
<dbReference type="PROSITE" id="PS51257">
    <property type="entry name" value="PROKAR_LIPOPROTEIN"/>
    <property type="match status" value="1"/>
</dbReference>
<dbReference type="Pfam" id="PF02469">
    <property type="entry name" value="Fasciclin"/>
    <property type="match status" value="1"/>
</dbReference>
<evidence type="ECO:0000313" key="3">
    <source>
        <dbReference type="EMBL" id="MBD2842529.1"/>
    </source>
</evidence>
<reference evidence="3 4" key="1">
    <citation type="submission" date="2020-09" db="EMBL/GenBank/DDBJ databases">
        <authorList>
            <person name="Yoon J.-W."/>
        </authorList>
    </citation>
    <scope>NUCLEOTIDE SEQUENCE [LARGE SCALE GENOMIC DNA]</scope>
    <source>
        <strain evidence="3 4">KMU-140</strain>
    </source>
</reference>
<organism evidence="3 4">
    <name type="scientific">Erythrobacter rubeus</name>
    <dbReference type="NCBI Taxonomy" id="2760803"/>
    <lineage>
        <taxon>Bacteria</taxon>
        <taxon>Pseudomonadati</taxon>
        <taxon>Pseudomonadota</taxon>
        <taxon>Alphaproteobacteria</taxon>
        <taxon>Sphingomonadales</taxon>
        <taxon>Erythrobacteraceae</taxon>
        <taxon>Erythrobacter/Porphyrobacter group</taxon>
        <taxon>Erythrobacter</taxon>
    </lineage>
</organism>
<dbReference type="RefSeq" id="WP_190787982.1">
    <property type="nucleotide sequence ID" value="NZ_JACXLC010000001.1"/>
</dbReference>
<dbReference type="Gene3D" id="2.30.180.10">
    <property type="entry name" value="FAS1 domain"/>
    <property type="match status" value="1"/>
</dbReference>
<feature type="domain" description="FAS1" evidence="2">
    <location>
        <begin position="39"/>
        <end position="183"/>
    </location>
</feature>
<keyword evidence="4" id="KW-1185">Reference proteome</keyword>
<evidence type="ECO:0000256" key="1">
    <source>
        <dbReference type="SAM" id="SignalP"/>
    </source>
</evidence>
<feature type="signal peptide" evidence="1">
    <location>
        <begin position="1"/>
        <end position="22"/>
    </location>
</feature>
<evidence type="ECO:0000313" key="4">
    <source>
        <dbReference type="Proteomes" id="UP000635384"/>
    </source>
</evidence>
<proteinExistence type="predicted"/>
<dbReference type="PANTHER" id="PTHR10900">
    <property type="entry name" value="PERIOSTIN-RELATED"/>
    <property type="match status" value="1"/>
</dbReference>
<dbReference type="PROSITE" id="PS50213">
    <property type="entry name" value="FAS1"/>
    <property type="match status" value="1"/>
</dbReference>
<feature type="chain" id="PRO_5045793227" evidence="1">
    <location>
        <begin position="23"/>
        <end position="195"/>
    </location>
</feature>
<name>A0ABR8KPE0_9SPHN</name>
<dbReference type="EMBL" id="JACXLC010000001">
    <property type="protein sequence ID" value="MBD2842529.1"/>
    <property type="molecule type" value="Genomic_DNA"/>
</dbReference>
<dbReference type="PANTHER" id="PTHR10900:SF77">
    <property type="entry name" value="FI19380P1"/>
    <property type="match status" value="1"/>
</dbReference>
<dbReference type="SMART" id="SM00554">
    <property type="entry name" value="FAS1"/>
    <property type="match status" value="1"/>
</dbReference>
<gene>
    <name evidence="3" type="ORF">IB285_09700</name>
</gene>
<dbReference type="InterPro" id="IPR036378">
    <property type="entry name" value="FAS1_dom_sf"/>
</dbReference>
<comment type="caution">
    <text evidence="3">The sequence shown here is derived from an EMBL/GenBank/DDBJ whole genome shotgun (WGS) entry which is preliminary data.</text>
</comment>
<dbReference type="InterPro" id="IPR000782">
    <property type="entry name" value="FAS1_domain"/>
</dbReference>
<keyword evidence="1" id="KW-0732">Signal</keyword>
<accession>A0ABR8KPE0</accession>